<proteinExistence type="predicted"/>
<name>A0A1I6PJR0_9FLAO</name>
<sequence>MKKLNLTIAASLLVLTTFIMSCSNDNNDNYPSGEKSATNFYITDAPTDNTNVKGVIVTVADVKVNGVSIEGFSKTTVDLMQYQNGMTKLLGNLELNAGTYSNITLELDNETDANGNAPGSYVLMIDGTVKALQNASNSIKINDSFEVLATSTNNIVLDFDVRKAIVAEGSNEFKFVTKSELANSIRTINEAEAGEIKGSVNDTENTSDKIIVYAYAKGTFNLSKETKAQGSGVLFANALNSASVNSFTGKYELNFLAAGDYELHYASYTDEDDDGKLEFSTLLEAESLTGIDLSNISVDTSLNINIAVKLKAKS</sequence>
<dbReference type="PROSITE" id="PS51257">
    <property type="entry name" value="PROKAR_LIPOPROTEIN"/>
    <property type="match status" value="1"/>
</dbReference>
<feature type="chain" id="PRO_5011590379" description="DUF4382 domain-containing protein" evidence="1">
    <location>
        <begin position="22"/>
        <end position="314"/>
    </location>
</feature>
<keyword evidence="1" id="KW-0732">Signal</keyword>
<gene>
    <name evidence="3" type="ORF">SAMN04488006_1097</name>
</gene>
<dbReference type="EMBL" id="FOZP01000002">
    <property type="protein sequence ID" value="SFS40318.1"/>
    <property type="molecule type" value="Genomic_DNA"/>
</dbReference>
<dbReference type="Proteomes" id="UP000199312">
    <property type="component" value="Unassembled WGS sequence"/>
</dbReference>
<protein>
    <recommendedName>
        <fullName evidence="2">DUF4382 domain-containing protein</fullName>
    </recommendedName>
</protein>
<keyword evidence="4" id="KW-1185">Reference proteome</keyword>
<dbReference type="Pfam" id="PF14321">
    <property type="entry name" value="DUF4382"/>
    <property type="match status" value="1"/>
</dbReference>
<feature type="signal peptide" evidence="1">
    <location>
        <begin position="1"/>
        <end position="21"/>
    </location>
</feature>
<dbReference type="AlphaFoldDB" id="A0A1I6PJR0"/>
<feature type="domain" description="DUF4382" evidence="2">
    <location>
        <begin position="39"/>
        <end position="175"/>
    </location>
</feature>
<evidence type="ECO:0000256" key="1">
    <source>
        <dbReference type="SAM" id="SignalP"/>
    </source>
</evidence>
<dbReference type="RefSeq" id="WP_245780603.1">
    <property type="nucleotide sequence ID" value="NZ_FOZP01000002.1"/>
</dbReference>
<evidence type="ECO:0000313" key="3">
    <source>
        <dbReference type="EMBL" id="SFS40318.1"/>
    </source>
</evidence>
<evidence type="ECO:0000259" key="2">
    <source>
        <dbReference type="Pfam" id="PF14321"/>
    </source>
</evidence>
<dbReference type="STRING" id="593133.SAMN04488006_1097"/>
<accession>A0A1I6PJR0</accession>
<reference evidence="4" key="1">
    <citation type="submission" date="2016-10" db="EMBL/GenBank/DDBJ databases">
        <authorList>
            <person name="Varghese N."/>
            <person name="Submissions S."/>
        </authorList>
    </citation>
    <scope>NUCLEOTIDE SEQUENCE [LARGE SCALE GENOMIC DNA]</scope>
    <source>
        <strain evidence="4">DSM 24450</strain>
    </source>
</reference>
<dbReference type="InterPro" id="IPR025491">
    <property type="entry name" value="DUF4382"/>
</dbReference>
<evidence type="ECO:0000313" key="4">
    <source>
        <dbReference type="Proteomes" id="UP000199312"/>
    </source>
</evidence>
<organism evidence="3 4">
    <name type="scientific">Lutibacter maritimus</name>
    <dbReference type="NCBI Taxonomy" id="593133"/>
    <lineage>
        <taxon>Bacteria</taxon>
        <taxon>Pseudomonadati</taxon>
        <taxon>Bacteroidota</taxon>
        <taxon>Flavobacteriia</taxon>
        <taxon>Flavobacteriales</taxon>
        <taxon>Flavobacteriaceae</taxon>
        <taxon>Lutibacter</taxon>
    </lineage>
</organism>